<dbReference type="HOGENOM" id="CLU_102818_0_0_2"/>
<dbReference type="PANTHER" id="PTHR43415:SF3">
    <property type="entry name" value="GNAT-FAMILY ACETYLTRANSFERASE"/>
    <property type="match status" value="1"/>
</dbReference>
<dbReference type="InterPro" id="IPR016181">
    <property type="entry name" value="Acyl_CoA_acyltransferase"/>
</dbReference>
<feature type="domain" description="N-acetyltransferase" evidence="1">
    <location>
        <begin position="19"/>
        <end position="160"/>
    </location>
</feature>
<evidence type="ECO:0000313" key="2">
    <source>
        <dbReference type="EMBL" id="AGK61066.1"/>
    </source>
</evidence>
<reference evidence="2 3" key="1">
    <citation type="journal article" date="2013" name="Genome Announc.">
        <title>Complete Genome Sequence of the Thermophilic and Facultatively Chemolithoautotrophic Sulfate Reducer Archaeoglobus sulfaticallidus Strain PM70-1T.</title>
        <authorList>
            <person name="Stokke R."/>
            <person name="Hocking W.P."/>
            <person name="Steinsbu B.O."/>
            <person name="Steen I.H."/>
        </authorList>
    </citation>
    <scope>NUCLEOTIDE SEQUENCE [LARGE SCALE GENOMIC DNA]</scope>
    <source>
        <strain evidence="2">PM70-1</strain>
    </source>
</reference>
<dbReference type="GeneID" id="15392706"/>
<protein>
    <recommendedName>
        <fullName evidence="1">N-acetyltransferase domain-containing protein</fullName>
    </recommendedName>
</protein>
<dbReference type="OrthoDB" id="339006at2157"/>
<dbReference type="AlphaFoldDB" id="N0BKN1"/>
<accession>N0BKN1</accession>
<dbReference type="Gene3D" id="3.40.630.30">
    <property type="match status" value="1"/>
</dbReference>
<dbReference type="RefSeq" id="WP_015590664.1">
    <property type="nucleotide sequence ID" value="NC_021169.1"/>
</dbReference>
<sequence length="160" mass="18689">MIEYSEFFTDEDGDIIFITSYHEIEREKLIQMYETFSREKRCCGLPPIKREMIESWIDFLHNNGHMFIAKHGDRVIGHIAVVPKDDSAEFVIFMHQDYEGKLIGGKMVKTVEKFLKSLGIRKLKAVTERTNRNAIKLYQKLGFKKESAEGGYIYFIKILG</sequence>
<dbReference type="Pfam" id="PF00583">
    <property type="entry name" value="Acetyltransf_1"/>
    <property type="match status" value="1"/>
</dbReference>
<evidence type="ECO:0000259" key="1">
    <source>
        <dbReference type="PROSITE" id="PS51186"/>
    </source>
</evidence>
<proteinExistence type="predicted"/>
<keyword evidence="3" id="KW-1185">Reference proteome</keyword>
<evidence type="ECO:0000313" key="3">
    <source>
        <dbReference type="Proteomes" id="UP000013307"/>
    </source>
</evidence>
<dbReference type="eggNOG" id="arCOG00834">
    <property type="taxonomic scope" value="Archaea"/>
</dbReference>
<name>N0BKN1_9EURY</name>
<dbReference type="InterPro" id="IPR000182">
    <property type="entry name" value="GNAT_dom"/>
</dbReference>
<dbReference type="GO" id="GO:0016747">
    <property type="term" value="F:acyltransferase activity, transferring groups other than amino-acyl groups"/>
    <property type="evidence" value="ECO:0007669"/>
    <property type="project" value="InterPro"/>
</dbReference>
<gene>
    <name evidence="2" type="ORF">Asulf_01065</name>
</gene>
<dbReference type="Proteomes" id="UP000013307">
    <property type="component" value="Chromosome"/>
</dbReference>
<dbReference type="CDD" id="cd04301">
    <property type="entry name" value="NAT_SF"/>
    <property type="match status" value="1"/>
</dbReference>
<dbReference type="STRING" id="387631.Asulf_01065"/>
<dbReference type="KEGG" id="ast:Asulf_01065"/>
<dbReference type="SUPFAM" id="SSF55729">
    <property type="entry name" value="Acyl-CoA N-acyltransferases (Nat)"/>
    <property type="match status" value="1"/>
</dbReference>
<organism evidence="2 3">
    <name type="scientific">Archaeoglobus sulfaticallidus PM70-1</name>
    <dbReference type="NCBI Taxonomy" id="387631"/>
    <lineage>
        <taxon>Archaea</taxon>
        <taxon>Methanobacteriati</taxon>
        <taxon>Methanobacteriota</taxon>
        <taxon>Archaeoglobi</taxon>
        <taxon>Archaeoglobales</taxon>
        <taxon>Archaeoglobaceae</taxon>
        <taxon>Archaeoglobus</taxon>
    </lineage>
</organism>
<dbReference type="EMBL" id="CP005290">
    <property type="protein sequence ID" value="AGK61066.1"/>
    <property type="molecule type" value="Genomic_DNA"/>
</dbReference>
<dbReference type="PROSITE" id="PS51186">
    <property type="entry name" value="GNAT"/>
    <property type="match status" value="1"/>
</dbReference>
<dbReference type="PANTHER" id="PTHR43415">
    <property type="entry name" value="SPERMIDINE N(1)-ACETYLTRANSFERASE"/>
    <property type="match status" value="1"/>
</dbReference>